<organism evidence="5 6">
    <name type="scientific">Pedobacter gandavensis</name>
    <dbReference type="NCBI Taxonomy" id="2679963"/>
    <lineage>
        <taxon>Bacteria</taxon>
        <taxon>Pseudomonadati</taxon>
        <taxon>Bacteroidota</taxon>
        <taxon>Sphingobacteriia</taxon>
        <taxon>Sphingobacteriales</taxon>
        <taxon>Sphingobacteriaceae</taxon>
        <taxon>Pedobacter</taxon>
    </lineage>
</organism>
<evidence type="ECO:0000313" key="5">
    <source>
        <dbReference type="EMBL" id="MBB2147767.1"/>
    </source>
</evidence>
<dbReference type="EMBL" id="WNXC01000001">
    <property type="protein sequence ID" value="MBB2147767.1"/>
    <property type="molecule type" value="Genomic_DNA"/>
</dbReference>
<proteinExistence type="predicted"/>
<dbReference type="PANTHER" id="PTHR43280">
    <property type="entry name" value="ARAC-FAMILY TRANSCRIPTIONAL REGULATOR"/>
    <property type="match status" value="1"/>
</dbReference>
<accession>A0ABR6ERA6</accession>
<evidence type="ECO:0000256" key="3">
    <source>
        <dbReference type="ARBA" id="ARBA00023163"/>
    </source>
</evidence>
<reference evidence="5 6" key="1">
    <citation type="submission" date="2019-11" db="EMBL/GenBank/DDBJ databases">
        <title>Description of Pedobacter sp. LMG 31462T.</title>
        <authorList>
            <person name="Carlier A."/>
            <person name="Qi S."/>
            <person name="Vandamme P."/>
        </authorList>
    </citation>
    <scope>NUCLEOTIDE SEQUENCE [LARGE SCALE GENOMIC DNA]</scope>
    <source>
        <strain evidence="5 6">LMG 31462</strain>
    </source>
</reference>
<sequence>MIVTYQIEDFCSPCLIPGQFMMDRFENIGRPANMEWPHKHNFYEILWLERGPSKHTIDQHSFELSLDSIFFIAPGQIHELAQEGDLRGYSIMFTADFLAMGDTSQETLSQLSFMENTYQNPALALVPKELDALFASLNLLHTEAGRIDRSANVIRHLLLVFLFQIKRMVAELPVSGKDNLQVLTVKKFKKLVESHFKQETRLSFFAESLFMTPAHLNEVVKAITGKTAGETVRERLLLETKRMLMHGHLTVGQIASELGFADFSYFSRQFKKQEGVSPAAFRKMKAD</sequence>
<dbReference type="SUPFAM" id="SSF46689">
    <property type="entry name" value="Homeodomain-like"/>
    <property type="match status" value="1"/>
</dbReference>
<dbReference type="Gene3D" id="1.10.10.60">
    <property type="entry name" value="Homeodomain-like"/>
    <property type="match status" value="1"/>
</dbReference>
<keyword evidence="6" id="KW-1185">Reference proteome</keyword>
<evidence type="ECO:0000313" key="6">
    <source>
        <dbReference type="Proteomes" id="UP000636110"/>
    </source>
</evidence>
<dbReference type="InterPro" id="IPR037923">
    <property type="entry name" value="HTH-like"/>
</dbReference>
<dbReference type="InterPro" id="IPR003313">
    <property type="entry name" value="AraC-bd"/>
</dbReference>
<evidence type="ECO:0000256" key="1">
    <source>
        <dbReference type="ARBA" id="ARBA00023015"/>
    </source>
</evidence>
<dbReference type="SUPFAM" id="SSF51215">
    <property type="entry name" value="Regulatory protein AraC"/>
    <property type="match status" value="1"/>
</dbReference>
<keyword evidence="2" id="KW-0238">DNA-binding</keyword>
<dbReference type="RefSeq" id="WP_182953095.1">
    <property type="nucleotide sequence ID" value="NZ_WNXC01000001.1"/>
</dbReference>
<evidence type="ECO:0000259" key="4">
    <source>
        <dbReference type="PROSITE" id="PS01124"/>
    </source>
</evidence>
<dbReference type="SMART" id="SM00342">
    <property type="entry name" value="HTH_ARAC"/>
    <property type="match status" value="1"/>
</dbReference>
<dbReference type="Pfam" id="PF12833">
    <property type="entry name" value="HTH_18"/>
    <property type="match status" value="1"/>
</dbReference>
<dbReference type="Pfam" id="PF02311">
    <property type="entry name" value="AraC_binding"/>
    <property type="match status" value="1"/>
</dbReference>
<feature type="domain" description="HTH araC/xylS-type" evidence="4">
    <location>
        <begin position="186"/>
        <end position="284"/>
    </location>
</feature>
<dbReference type="PANTHER" id="PTHR43280:SF32">
    <property type="entry name" value="TRANSCRIPTIONAL REGULATORY PROTEIN"/>
    <property type="match status" value="1"/>
</dbReference>
<dbReference type="PRINTS" id="PR00032">
    <property type="entry name" value="HTHARAC"/>
</dbReference>
<name>A0ABR6ERA6_9SPHI</name>
<keyword evidence="1" id="KW-0805">Transcription regulation</keyword>
<comment type="caution">
    <text evidence="5">The sequence shown here is derived from an EMBL/GenBank/DDBJ whole genome shotgun (WGS) entry which is preliminary data.</text>
</comment>
<protein>
    <submittedName>
        <fullName evidence="5">Helix-turn-helix domain-containing protein</fullName>
    </submittedName>
</protein>
<keyword evidence="3" id="KW-0804">Transcription</keyword>
<dbReference type="InterPro" id="IPR020449">
    <property type="entry name" value="Tscrpt_reg_AraC-type_HTH"/>
</dbReference>
<dbReference type="Proteomes" id="UP000636110">
    <property type="component" value="Unassembled WGS sequence"/>
</dbReference>
<dbReference type="PROSITE" id="PS01124">
    <property type="entry name" value="HTH_ARAC_FAMILY_2"/>
    <property type="match status" value="1"/>
</dbReference>
<dbReference type="InterPro" id="IPR018060">
    <property type="entry name" value="HTH_AraC"/>
</dbReference>
<evidence type="ECO:0000256" key="2">
    <source>
        <dbReference type="ARBA" id="ARBA00023125"/>
    </source>
</evidence>
<dbReference type="InterPro" id="IPR009057">
    <property type="entry name" value="Homeodomain-like_sf"/>
</dbReference>
<gene>
    <name evidence="5" type="ORF">GM920_02465</name>
</gene>